<dbReference type="Proteomes" id="UP000294841">
    <property type="component" value="Unassembled WGS sequence"/>
</dbReference>
<evidence type="ECO:0000256" key="2">
    <source>
        <dbReference type="HAMAP-Rule" id="MF_00683"/>
    </source>
</evidence>
<dbReference type="NCBIfam" id="NF003844">
    <property type="entry name" value="PRK05423.1"/>
    <property type="match status" value="1"/>
</dbReference>
<keyword evidence="4" id="KW-1185">Reference proteome</keyword>
<protein>
    <recommendedName>
        <fullName evidence="2">Pole-localizer protein TmaR</fullName>
    </recommendedName>
</protein>
<accession>A0A4R2N2P5</accession>
<dbReference type="PIRSF" id="PIRSF028773">
    <property type="entry name" value="UCP028773"/>
    <property type="match status" value="1"/>
</dbReference>
<sequence length="114" mass="13982">MEAVNKQSFQEVLEYVRMYRQKNKLRRDIEDNNRKIRDNQKRILLLDNLNQYIRNDMTIDDVRAIIENMRDDYENRVDDYAIRNADLSKQRREISAKMKDKKKEHAELFSKVMK</sequence>
<dbReference type="GO" id="GO:0032880">
    <property type="term" value="P:regulation of protein localization"/>
    <property type="evidence" value="ECO:0007669"/>
    <property type="project" value="UniProtKB-UniRule"/>
</dbReference>
<dbReference type="PANTHER" id="PTHR39591:SF1">
    <property type="entry name" value="UPF0265 PROTEIN YEEX"/>
    <property type="match status" value="1"/>
</dbReference>
<comment type="function">
    <text evidence="2">Pole-localizer protein involved in the regulation of several cellular processes.</text>
</comment>
<dbReference type="HAMAP" id="MF_00683">
    <property type="entry name" value="UPF0265"/>
    <property type="match status" value="1"/>
</dbReference>
<dbReference type="OrthoDB" id="90485at2"/>
<evidence type="ECO:0000313" key="3">
    <source>
        <dbReference type="EMBL" id="TCP14156.1"/>
    </source>
</evidence>
<dbReference type="GO" id="GO:0005829">
    <property type="term" value="C:cytosol"/>
    <property type="evidence" value="ECO:0007669"/>
    <property type="project" value="TreeGrafter"/>
</dbReference>
<evidence type="ECO:0000256" key="1">
    <source>
        <dbReference type="ARBA" id="ARBA00022490"/>
    </source>
</evidence>
<comment type="caution">
    <text evidence="3">The sequence shown here is derived from an EMBL/GenBank/DDBJ whole genome shotgun (WGS) entry which is preliminary data.</text>
</comment>
<keyword evidence="2" id="KW-0175">Coiled coil</keyword>
<dbReference type="RefSeq" id="WP_132021805.1">
    <property type="nucleotide sequence ID" value="NZ_CP016605.1"/>
</dbReference>
<proteinExistence type="inferred from homology"/>
<dbReference type="Pfam" id="PF04363">
    <property type="entry name" value="DUF496"/>
    <property type="match status" value="1"/>
</dbReference>
<dbReference type="PANTHER" id="PTHR39591">
    <property type="entry name" value="UPF0265 PROTEIN YEEX"/>
    <property type="match status" value="1"/>
</dbReference>
<name>A0A4R2N2P5_9PAST</name>
<organism evidence="3 4">
    <name type="scientific">Bisgaardia hudsonensis</name>
    <dbReference type="NCBI Taxonomy" id="109472"/>
    <lineage>
        <taxon>Bacteria</taxon>
        <taxon>Pseudomonadati</taxon>
        <taxon>Pseudomonadota</taxon>
        <taxon>Gammaproteobacteria</taxon>
        <taxon>Pasteurellales</taxon>
        <taxon>Pasteurellaceae</taxon>
        <taxon>Bisgaardia</taxon>
    </lineage>
</organism>
<comment type="similarity">
    <text evidence="2">Belongs to the pole-localizer TmaR family.</text>
</comment>
<keyword evidence="1 2" id="KW-0963">Cytoplasm</keyword>
<reference evidence="3 4" key="1">
    <citation type="submission" date="2019-03" db="EMBL/GenBank/DDBJ databases">
        <title>Genomic Encyclopedia of Type Strains, Phase IV (KMG-IV): sequencing the most valuable type-strain genomes for metagenomic binning, comparative biology and taxonomic classification.</title>
        <authorList>
            <person name="Goeker M."/>
        </authorList>
    </citation>
    <scope>NUCLEOTIDE SEQUENCE [LARGE SCALE GENOMIC DNA]</scope>
    <source>
        <strain evidence="3 4">DSM 28231</strain>
    </source>
</reference>
<dbReference type="InterPro" id="IPR007458">
    <property type="entry name" value="DUF496"/>
</dbReference>
<evidence type="ECO:0000313" key="4">
    <source>
        <dbReference type="Proteomes" id="UP000294841"/>
    </source>
</evidence>
<dbReference type="EMBL" id="SLXI01000001">
    <property type="protein sequence ID" value="TCP14156.1"/>
    <property type="molecule type" value="Genomic_DNA"/>
</dbReference>
<gene>
    <name evidence="2" type="primary">tmaR</name>
    <name evidence="3" type="ORF">EV697_101289</name>
</gene>
<dbReference type="AlphaFoldDB" id="A0A4R2N2P5"/>
<comment type="subcellular location">
    <subcellularLocation>
        <location evidence="2">Cytoplasm</location>
    </subcellularLocation>
</comment>
<feature type="coiled-coil region" evidence="2">
    <location>
        <begin position="70"/>
        <end position="104"/>
    </location>
</feature>